<dbReference type="Proteomes" id="UP000634647">
    <property type="component" value="Unassembled WGS sequence"/>
</dbReference>
<dbReference type="EMBL" id="FNOB01000020">
    <property type="protein sequence ID" value="SDX56330.1"/>
    <property type="molecule type" value="Genomic_DNA"/>
</dbReference>
<dbReference type="Proteomes" id="UP000199541">
    <property type="component" value="Unassembled WGS sequence"/>
</dbReference>
<keyword evidence="3" id="KW-1185">Reference proteome</keyword>
<reference evidence="1" key="1">
    <citation type="journal article" date="2014" name="Int. J. Syst. Evol. Microbiol.">
        <title>Complete genome sequence of Corynebacterium casei LMG S-19264T (=DSM 44701T), isolated from a smear-ripened cheese.</title>
        <authorList>
            <consortium name="US DOE Joint Genome Institute (JGI-PGF)"/>
            <person name="Walter F."/>
            <person name="Albersmeier A."/>
            <person name="Kalinowski J."/>
            <person name="Ruckert C."/>
        </authorList>
    </citation>
    <scope>NUCLEOTIDE SEQUENCE</scope>
    <source>
        <strain evidence="1">CGMCC 1.10859</strain>
    </source>
</reference>
<evidence type="ECO:0000313" key="4">
    <source>
        <dbReference type="Proteomes" id="UP000634647"/>
    </source>
</evidence>
<sequence>MTNSPKEAAASQWSEAQMADLLVEVKKLTALVGPLTALASGAAQSTSGAGDRVEELIQQLSAVSETLLEAGKELSRLTETLVQVEPIDRRLSALEAATEQQSVVLAAIGRDLRAALSWMHGTA</sequence>
<dbReference type="EMBL" id="BNAB01000017">
    <property type="protein sequence ID" value="GHE04469.1"/>
    <property type="molecule type" value="Genomic_DNA"/>
</dbReference>
<reference evidence="1" key="3">
    <citation type="submission" date="2023-06" db="EMBL/GenBank/DDBJ databases">
        <authorList>
            <person name="Sun Q."/>
            <person name="Zhou Y."/>
        </authorList>
    </citation>
    <scope>NUCLEOTIDE SEQUENCE</scope>
    <source>
        <strain evidence="1">CGMCC 1.10859</strain>
    </source>
</reference>
<name>A0AAN4UTY0_9RHOB</name>
<comment type="caution">
    <text evidence="1">The sequence shown here is derived from an EMBL/GenBank/DDBJ whole genome shotgun (WGS) entry which is preliminary data.</text>
</comment>
<proteinExistence type="predicted"/>
<evidence type="ECO:0000313" key="2">
    <source>
        <dbReference type="EMBL" id="SDX56330.1"/>
    </source>
</evidence>
<dbReference type="RefSeq" id="WP_035838558.1">
    <property type="nucleotide sequence ID" value="NZ_BNAB01000017.1"/>
</dbReference>
<organism evidence="1 4">
    <name type="scientific">Allgaiera indica</name>
    <dbReference type="NCBI Taxonomy" id="765699"/>
    <lineage>
        <taxon>Bacteria</taxon>
        <taxon>Pseudomonadati</taxon>
        <taxon>Pseudomonadota</taxon>
        <taxon>Alphaproteobacteria</taxon>
        <taxon>Rhodobacterales</taxon>
        <taxon>Paracoccaceae</taxon>
        <taxon>Allgaiera</taxon>
    </lineage>
</organism>
<reference evidence="2 3" key="2">
    <citation type="submission" date="2016-10" db="EMBL/GenBank/DDBJ databases">
        <authorList>
            <person name="Varghese N."/>
            <person name="Submissions S."/>
        </authorList>
    </citation>
    <scope>NUCLEOTIDE SEQUENCE [LARGE SCALE GENOMIC DNA]</scope>
    <source>
        <strain evidence="2 3">DSM 24802</strain>
    </source>
</reference>
<accession>A0AAN4UTY0</accession>
<gene>
    <name evidence="1" type="ORF">GCM10008024_31730</name>
    <name evidence="2" type="ORF">SAMN05444006_12011</name>
</gene>
<dbReference type="AlphaFoldDB" id="A0AAN4UTY0"/>
<evidence type="ECO:0000313" key="1">
    <source>
        <dbReference type="EMBL" id="GHE04469.1"/>
    </source>
</evidence>
<evidence type="ECO:0000313" key="3">
    <source>
        <dbReference type="Proteomes" id="UP000199541"/>
    </source>
</evidence>
<protein>
    <submittedName>
        <fullName evidence="1">Uncharacterized protein</fullName>
    </submittedName>
</protein>